<protein>
    <recommendedName>
        <fullName evidence="1">Heterokaryon incompatibility domain-containing protein</fullName>
    </recommendedName>
</protein>
<reference evidence="2" key="1">
    <citation type="submission" date="2020-03" db="EMBL/GenBank/DDBJ databases">
        <title>Draft Genome Sequence of Cylindrodendrum hubeiense.</title>
        <authorList>
            <person name="Buettner E."/>
            <person name="Kellner H."/>
        </authorList>
    </citation>
    <scope>NUCLEOTIDE SEQUENCE</scope>
    <source>
        <strain evidence="2">IHI 201604</strain>
    </source>
</reference>
<evidence type="ECO:0000313" key="3">
    <source>
        <dbReference type="Proteomes" id="UP000722485"/>
    </source>
</evidence>
<organism evidence="2 3">
    <name type="scientific">Cylindrodendrum hubeiense</name>
    <dbReference type="NCBI Taxonomy" id="595255"/>
    <lineage>
        <taxon>Eukaryota</taxon>
        <taxon>Fungi</taxon>
        <taxon>Dikarya</taxon>
        <taxon>Ascomycota</taxon>
        <taxon>Pezizomycotina</taxon>
        <taxon>Sordariomycetes</taxon>
        <taxon>Hypocreomycetidae</taxon>
        <taxon>Hypocreales</taxon>
        <taxon>Nectriaceae</taxon>
        <taxon>Cylindrodendrum</taxon>
    </lineage>
</organism>
<dbReference type="Pfam" id="PF06985">
    <property type="entry name" value="HET"/>
    <property type="match status" value="1"/>
</dbReference>
<comment type="caution">
    <text evidence="2">The sequence shown here is derived from an EMBL/GenBank/DDBJ whole genome shotgun (WGS) entry which is preliminary data.</text>
</comment>
<dbReference type="AlphaFoldDB" id="A0A9P5L7Y5"/>
<feature type="domain" description="Heterokaryon incompatibility" evidence="1">
    <location>
        <begin position="109"/>
        <end position="251"/>
    </location>
</feature>
<dbReference type="PANTHER" id="PTHR24148:SF73">
    <property type="entry name" value="HET DOMAIN PROTEIN (AFU_ORTHOLOGUE AFUA_8G01020)"/>
    <property type="match status" value="1"/>
</dbReference>
<dbReference type="PANTHER" id="PTHR24148">
    <property type="entry name" value="ANKYRIN REPEAT DOMAIN-CONTAINING PROTEIN 39 HOMOLOG-RELATED"/>
    <property type="match status" value="1"/>
</dbReference>
<accession>A0A9P5L7Y5</accession>
<dbReference type="InterPro" id="IPR010730">
    <property type="entry name" value="HET"/>
</dbReference>
<evidence type="ECO:0000313" key="2">
    <source>
        <dbReference type="EMBL" id="KAF7544843.1"/>
    </source>
</evidence>
<name>A0A9P5L7Y5_9HYPO</name>
<gene>
    <name evidence="2" type="ORF">G7Z17_g9629</name>
</gene>
<evidence type="ECO:0000259" key="1">
    <source>
        <dbReference type="Pfam" id="PF06985"/>
    </source>
</evidence>
<keyword evidence="3" id="KW-1185">Reference proteome</keyword>
<proteinExistence type="predicted"/>
<dbReference type="OrthoDB" id="270167at2759"/>
<dbReference type="InterPro" id="IPR052895">
    <property type="entry name" value="HetReg/Transcr_Mod"/>
</dbReference>
<dbReference type="Proteomes" id="UP000722485">
    <property type="component" value="Unassembled WGS sequence"/>
</dbReference>
<sequence length="679" mass="76616">MPWDAPTGEWIYGSECWCKTELVMGQACNGEVTVITVPPVVKDKILANAPSLGLPVHQRGEALLKGIHNAQVAGLFGLKDTAVSDAPFRLVKRIDTRQQHQSLDLADSYIALSYCWHNPTWSTARKRASGSATKIKIPISQEIFEIILNERRSDHEGVWIDQLCINQTDADEKAVAIGSMDVIYQRARLVAVVIEDITINKTELLALQSVLEIINRGVGWQYRDDHSTSRTLTELTWKIFSARWFTRAWCGHELLMSTNQVFFIPAEPNDQAQSVIIKMSSEFLLDLGILAKSFSSLFPIPEFAAFETAHGRSLARFYTYTMRRLNPRKMPIDENKFVTPSYMRTFSQVFGFDASVVSDKLSIVLNVLQCGLYLKESAMTQEQCLYAIYHLALSAKDPTCLSTCGKSLQQAAWMRWPRANDIIEPYVNWSKHLCLETTPTFHDDAMELDMVMLGTTKIVHRAKHPHLVWAETVVKKCVELVDEFPDKGSEFPDDIMRTPLESSARMEFYSELLACVHEFGIEWLEASWLLKDPENMDPDITSALGVLMATDAQDIEAFVPSQWDDFVPILHLIDGLTGAWMVQEPGTIWKPAWVETGDNSSGLLLFLCPDVDNCSVVIPALLLRAEHSFLKRVWFIAPNKTNNIGGKDYQVIGKSSSFGRVALEELKAKMRVETRRLCV</sequence>
<dbReference type="EMBL" id="JAANBB010000282">
    <property type="protein sequence ID" value="KAF7544843.1"/>
    <property type="molecule type" value="Genomic_DNA"/>
</dbReference>